<dbReference type="RefSeq" id="WP_322382626.1">
    <property type="nucleotide sequence ID" value="NZ_WNVM01000914.1"/>
</dbReference>
<evidence type="ECO:0000313" key="1">
    <source>
        <dbReference type="EMBL" id="MDZ5010892.1"/>
    </source>
</evidence>
<feature type="non-terminal residue" evidence="1">
    <location>
        <position position="94"/>
    </location>
</feature>
<sequence>MNKVFCNKETNMVEQIINIDIDTRFEENWFSNCYVVDDINNEINAYNLRYNKEMKKFESVEGVPDFEEAIFEESEKDLKIKSLKEELEIPQDAL</sequence>
<organism evidence="1 2">
    <name type="scientific">Clostridium perfringens</name>
    <dbReference type="NCBI Taxonomy" id="1502"/>
    <lineage>
        <taxon>Bacteria</taxon>
        <taxon>Bacillati</taxon>
        <taxon>Bacillota</taxon>
        <taxon>Clostridia</taxon>
        <taxon>Eubacteriales</taxon>
        <taxon>Clostridiaceae</taxon>
        <taxon>Clostridium</taxon>
    </lineage>
</organism>
<name>A0AAW9ILT8_CLOPF</name>
<dbReference type="Proteomes" id="UP001292368">
    <property type="component" value="Unassembled WGS sequence"/>
</dbReference>
<reference evidence="1" key="1">
    <citation type="submission" date="2019-11" db="EMBL/GenBank/DDBJ databases">
        <title>Characterization of Clostridium perfringens isolates from swine manure treated agricultural soils.</title>
        <authorList>
            <person name="Wushke S.T."/>
        </authorList>
    </citation>
    <scope>NUCLEOTIDE SEQUENCE</scope>
    <source>
        <strain evidence="1">V2</strain>
    </source>
</reference>
<dbReference type="EMBL" id="WNVM01000914">
    <property type="protein sequence ID" value="MDZ5010892.1"/>
    <property type="molecule type" value="Genomic_DNA"/>
</dbReference>
<dbReference type="AlphaFoldDB" id="A0AAW9ILT8"/>
<comment type="caution">
    <text evidence="1">The sequence shown here is derived from an EMBL/GenBank/DDBJ whole genome shotgun (WGS) entry which is preliminary data.</text>
</comment>
<gene>
    <name evidence="1" type="ORF">GNF77_18750</name>
</gene>
<protein>
    <submittedName>
        <fullName evidence="1">Uncharacterized protein</fullName>
    </submittedName>
</protein>
<evidence type="ECO:0000313" key="2">
    <source>
        <dbReference type="Proteomes" id="UP001292368"/>
    </source>
</evidence>
<proteinExistence type="predicted"/>
<accession>A0AAW9ILT8</accession>